<reference evidence="1" key="1">
    <citation type="submission" date="2023-07" db="EMBL/GenBank/DDBJ databases">
        <title>Black Yeasts Isolated from many extreme environments.</title>
        <authorList>
            <person name="Coleine C."/>
            <person name="Stajich J.E."/>
            <person name="Selbmann L."/>
        </authorList>
    </citation>
    <scope>NUCLEOTIDE SEQUENCE</scope>
    <source>
        <strain evidence="1">CCFEE 5714</strain>
    </source>
</reference>
<evidence type="ECO:0000313" key="2">
    <source>
        <dbReference type="Proteomes" id="UP001281147"/>
    </source>
</evidence>
<evidence type="ECO:0000313" key="1">
    <source>
        <dbReference type="EMBL" id="KAK3716971.1"/>
    </source>
</evidence>
<dbReference type="Proteomes" id="UP001281147">
    <property type="component" value="Unassembled WGS sequence"/>
</dbReference>
<accession>A0ACC3NIL1</accession>
<name>A0ACC3NIL1_9PEZI</name>
<organism evidence="1 2">
    <name type="scientific">Vermiconidia calcicola</name>
    <dbReference type="NCBI Taxonomy" id="1690605"/>
    <lineage>
        <taxon>Eukaryota</taxon>
        <taxon>Fungi</taxon>
        <taxon>Dikarya</taxon>
        <taxon>Ascomycota</taxon>
        <taxon>Pezizomycotina</taxon>
        <taxon>Dothideomycetes</taxon>
        <taxon>Dothideomycetidae</taxon>
        <taxon>Mycosphaerellales</taxon>
        <taxon>Extremaceae</taxon>
        <taxon>Vermiconidia</taxon>
    </lineage>
</organism>
<sequence>MAVEGLPAFFARNGLLSEDVERCLDLVRTLFPGCVFDHAVHQGGCSYTLKMKKLDHSSTTGDDPSFITAKGAFIVQFRPLKHAISVTVADEARQLFGSLVPTFRELGFVDITSTSKLQACQISNISGERFSDLQPVGTQLDIISVRRYVSLLEGLAKFYAIAWEAAKARGSDGRQNKCEGRVGSTMLLRLQKLEQHLPSSLLRGKARSIRQRVQQGGLDALPIVLTHGDLIPSNIMVDRGTWRVTGFVDWAEAEYLPFGLSFYCVDRVLGFVEQPSGACGPRFVWYKQEYDLRCAFWNMLTYRIAELQAHAIKNAVRLARSVAILLWHGIAFDDGKLDRVIDPIEDAEGLAYLNAFLGPTYEDIDSKL</sequence>
<gene>
    <name evidence="1" type="ORF">LTR37_006026</name>
</gene>
<protein>
    <submittedName>
        <fullName evidence="1">Uncharacterized protein</fullName>
    </submittedName>
</protein>
<dbReference type="EMBL" id="JAUTXU010000039">
    <property type="protein sequence ID" value="KAK3716971.1"/>
    <property type="molecule type" value="Genomic_DNA"/>
</dbReference>
<keyword evidence="2" id="KW-1185">Reference proteome</keyword>
<proteinExistence type="predicted"/>
<comment type="caution">
    <text evidence="1">The sequence shown here is derived from an EMBL/GenBank/DDBJ whole genome shotgun (WGS) entry which is preliminary data.</text>
</comment>